<evidence type="ECO:0000256" key="6">
    <source>
        <dbReference type="SAM" id="SignalP"/>
    </source>
</evidence>
<dbReference type="PANTHER" id="PTHR38776:SF1">
    <property type="entry name" value="MLTA-INTERACTING PROTEIN-RELATED"/>
    <property type="match status" value="1"/>
</dbReference>
<name>A0ABU1Z524_9BURK</name>
<accession>A0ABU1Z524</accession>
<dbReference type="InterPro" id="IPR010583">
    <property type="entry name" value="MipA"/>
</dbReference>
<evidence type="ECO:0000256" key="1">
    <source>
        <dbReference type="ARBA" id="ARBA00004442"/>
    </source>
</evidence>
<dbReference type="Proteomes" id="UP001180536">
    <property type="component" value="Unassembled WGS sequence"/>
</dbReference>
<comment type="caution">
    <text evidence="7">The sequence shown here is derived from an EMBL/GenBank/DDBJ whole genome shotgun (WGS) entry which is preliminary data.</text>
</comment>
<evidence type="ECO:0000256" key="5">
    <source>
        <dbReference type="ARBA" id="ARBA00023237"/>
    </source>
</evidence>
<evidence type="ECO:0000256" key="4">
    <source>
        <dbReference type="ARBA" id="ARBA00023136"/>
    </source>
</evidence>
<keyword evidence="4" id="KW-0472">Membrane</keyword>
<evidence type="ECO:0000313" key="8">
    <source>
        <dbReference type="Proteomes" id="UP001180536"/>
    </source>
</evidence>
<dbReference type="PANTHER" id="PTHR38776">
    <property type="entry name" value="MLTA-INTERACTING PROTEIN-RELATED"/>
    <property type="match status" value="1"/>
</dbReference>
<evidence type="ECO:0000313" key="7">
    <source>
        <dbReference type="EMBL" id="MDR7295538.1"/>
    </source>
</evidence>
<evidence type="ECO:0000256" key="3">
    <source>
        <dbReference type="ARBA" id="ARBA00022729"/>
    </source>
</evidence>
<gene>
    <name evidence="7" type="ORF">J2X16_000859</name>
</gene>
<reference evidence="7 8" key="1">
    <citation type="submission" date="2023-07" db="EMBL/GenBank/DDBJ databases">
        <title>Sorghum-associated microbial communities from plants grown in Nebraska, USA.</title>
        <authorList>
            <person name="Schachtman D."/>
        </authorList>
    </citation>
    <scope>NUCLEOTIDE SEQUENCE [LARGE SCALE GENOMIC DNA]</scope>
    <source>
        <strain evidence="7 8">BE310</strain>
    </source>
</reference>
<comment type="similarity">
    <text evidence="2">Belongs to the MipA/OmpV family.</text>
</comment>
<evidence type="ECO:0000256" key="2">
    <source>
        <dbReference type="ARBA" id="ARBA00005722"/>
    </source>
</evidence>
<organism evidence="7 8">
    <name type="scientific">Pelomonas aquatica</name>
    <dbReference type="NCBI Taxonomy" id="431058"/>
    <lineage>
        <taxon>Bacteria</taxon>
        <taxon>Pseudomonadati</taxon>
        <taxon>Pseudomonadota</taxon>
        <taxon>Betaproteobacteria</taxon>
        <taxon>Burkholderiales</taxon>
        <taxon>Sphaerotilaceae</taxon>
        <taxon>Roseateles</taxon>
    </lineage>
</organism>
<comment type="subcellular location">
    <subcellularLocation>
        <location evidence="1">Cell outer membrane</location>
    </subcellularLocation>
</comment>
<dbReference type="EMBL" id="JAVDXQ010000001">
    <property type="protein sequence ID" value="MDR7295538.1"/>
    <property type="molecule type" value="Genomic_DNA"/>
</dbReference>
<keyword evidence="5" id="KW-0998">Cell outer membrane</keyword>
<proteinExistence type="inferred from homology"/>
<feature type="chain" id="PRO_5045882126" evidence="6">
    <location>
        <begin position="24"/>
        <end position="262"/>
    </location>
</feature>
<feature type="signal peptide" evidence="6">
    <location>
        <begin position="1"/>
        <end position="23"/>
    </location>
</feature>
<protein>
    <submittedName>
        <fullName evidence="7">Outer membrane protein</fullName>
    </submittedName>
</protein>
<dbReference type="Pfam" id="PF06629">
    <property type="entry name" value="MipA"/>
    <property type="match status" value="1"/>
</dbReference>
<keyword evidence="3 6" id="KW-0732">Signal</keyword>
<keyword evidence="8" id="KW-1185">Reference proteome</keyword>
<sequence length="262" mass="28615">MKNLVAFACTTLMAALIPTTSWSQQSAPGGAAPETSRWAVGLGASSRQLAYAGVERKNRALPLLYFENRWLRFAGVGAEIKLLNPGFGEAQRVTGGLRVKYEDEGFEADDAPRLAGMDERKASIWGGATATWHNPVAQLSAEWVADLSGHSKGQKLLLQAERRFGWGSVSLTPRVQLQWLDRKYVDYYFGVRADEATLARPAHAGQAAMALEAGVRVDYALTARHAVFLDVSGTRLPGEITLSPLVDRKTTSRAAIGYLYRF</sequence>